<evidence type="ECO:0000313" key="2">
    <source>
        <dbReference type="Proteomes" id="UP000510721"/>
    </source>
</evidence>
<evidence type="ECO:0000313" key="1">
    <source>
        <dbReference type="EMBL" id="QLL64797.1"/>
    </source>
</evidence>
<gene>
    <name evidence="1" type="ORF">FKV68_25695</name>
</gene>
<reference evidence="1 2" key="1">
    <citation type="submission" date="2019-06" db="EMBL/GenBank/DDBJ databases">
        <title>Complete genome sequence of Ensifer mexicanus ITTG R7 isolated from nodules of Acacia angustissima (Mill.) Kuntze.</title>
        <authorList>
            <person name="Rincon-Rosales R."/>
            <person name="Rogel M.A."/>
            <person name="Guerrero G."/>
            <person name="Rincon-Molina C.I."/>
            <person name="Lopez-Lopez A."/>
            <person name="Martinez-Romero E."/>
        </authorList>
    </citation>
    <scope>NUCLEOTIDE SEQUENCE [LARGE SCALE GENOMIC DNA]</scope>
    <source>
        <strain evidence="1 2">ITTG R7</strain>
        <plasmid evidence="2">pemeittgr7c</plasmid>
    </source>
</reference>
<protein>
    <submittedName>
        <fullName evidence="1">Uncharacterized protein</fullName>
    </submittedName>
</protein>
<organism evidence="1 2">
    <name type="scientific">Sinorhizobium mexicanum</name>
    <dbReference type="NCBI Taxonomy" id="375549"/>
    <lineage>
        <taxon>Bacteria</taxon>
        <taxon>Pseudomonadati</taxon>
        <taxon>Pseudomonadota</taxon>
        <taxon>Alphaproteobacteria</taxon>
        <taxon>Hyphomicrobiales</taxon>
        <taxon>Rhizobiaceae</taxon>
        <taxon>Sinorhizobium/Ensifer group</taxon>
        <taxon>Sinorhizobium</taxon>
    </lineage>
</organism>
<keyword evidence="2" id="KW-1185">Reference proteome</keyword>
<sequence length="87" mass="9558">MRHRRGIDLAPRGDTAESASTLETLPEWYVLVAMCGKCRHQAPVDRRQIARTRGVGTSLLAIAGMLKCRRCGNATGNELLLGKLPRD</sequence>
<geneLocation type="plasmid" evidence="2">
    <name>pemeittgr7c</name>
</geneLocation>
<dbReference type="KEGG" id="emx:FKV68_25695"/>
<proteinExistence type="predicted"/>
<dbReference type="EMBL" id="CP041241">
    <property type="protein sequence ID" value="QLL64797.1"/>
    <property type="molecule type" value="Genomic_DNA"/>
</dbReference>
<name>A0A859QRM6_9HYPH</name>
<dbReference type="AlphaFoldDB" id="A0A859QRM6"/>
<keyword evidence="1" id="KW-0614">Plasmid</keyword>
<dbReference type="Proteomes" id="UP000510721">
    <property type="component" value="Plasmid pEmeITTGR7c"/>
</dbReference>
<accession>A0A859QRM6</accession>